<keyword evidence="2" id="KW-1185">Reference proteome</keyword>
<organism evidence="1 2">
    <name type="scientific">Ixodes persulcatus</name>
    <name type="common">Taiga tick</name>
    <dbReference type="NCBI Taxonomy" id="34615"/>
    <lineage>
        <taxon>Eukaryota</taxon>
        <taxon>Metazoa</taxon>
        <taxon>Ecdysozoa</taxon>
        <taxon>Arthropoda</taxon>
        <taxon>Chelicerata</taxon>
        <taxon>Arachnida</taxon>
        <taxon>Acari</taxon>
        <taxon>Parasitiformes</taxon>
        <taxon>Ixodida</taxon>
        <taxon>Ixodoidea</taxon>
        <taxon>Ixodidae</taxon>
        <taxon>Ixodinae</taxon>
        <taxon>Ixodes</taxon>
    </lineage>
</organism>
<gene>
    <name evidence="1" type="ORF">HPB47_007270</name>
</gene>
<dbReference type="Proteomes" id="UP000805193">
    <property type="component" value="Unassembled WGS sequence"/>
</dbReference>
<accession>A0AC60P826</accession>
<evidence type="ECO:0000313" key="2">
    <source>
        <dbReference type="Proteomes" id="UP000805193"/>
    </source>
</evidence>
<proteinExistence type="predicted"/>
<protein>
    <submittedName>
        <fullName evidence="1">Uncharacterized protein</fullName>
    </submittedName>
</protein>
<name>A0AC60P826_IXOPE</name>
<sequence length="1411" mass="154149">MTSQFRNEAWLDLQEVHSSLNYLKEKLDKTGRKIDATSSSGPIQFNFPGLPTSSTDVYNEDRRAAACFDAAALSTGDKRHRGNLQNAKRRDFHSGESPKRRGSCDGQRTFVKPVCINKEMLSWDAFHRLPSRHDHFASASSAFALGDDKDRFQVSSSLRPSGHVRYRAGERVPNDGALPGYENGTSSGAMDKLRRVIERQRRAAERRTLRKVHAPLECDPVHRDSSRPRPRLDVPAAVPPPRSEHVDSEHVAIPLKIPENLVTAVPRKIHHAAPMIFPSAAADLPMPQVEEDASEHRLRSAVPDEDYVDDYLEFLRMRIEEKETESAEKLSRIVAAVPRSVADAPRVLADVPRFFADASRVAGDGWSLEEARCIDQEADGRVEQLVWKRKVVNMPPPKEYRGFSLVGGSPRARKKKQQQRAVAPKQSAPVVASSNPAVDAKSTAGAPLEKDLARPAKKSAITPTSWKEGRDLALKKHGPVPSNADSKSSQHQSSKPLEDDVDSSEGAASHLQGPSLEQNHATEPPGTMSGLSARARAQSVKRKAQLQAEAAERPTPAPKVRHYDAPAVREFIAKQRRSRQDDRRREQLGTAQVVRAKEERLEKLYALQRRTARVSAQRGRQRSRQQQEERAFVEQFAERLKSIPVRNGAASQPWCEADDDALNDDDSSPSDIASSNVGDAAVRANSSTKPPPRRDQEVQVSRQCSVEKNDRQPVEKPDSRPVIGVSSDHESGSSSECPSRPFGFPLQEVPELGSRYEPTEQVRNLGRLAVSINNMIDEQMLRMGIPNLPEMPPHQGEFPCGLYLKRILKEDTSEAPREVVESGDVSMIDKAVSAPSFNASRLFTLDEEPSHHLMPDPNNIASAWRKKNVKAFLTSTRLGGDSMLPSFGRSADLPLSPLKTLREAKPSQRISEGTSGELRTSLLLEDSTTHSATRKSHRDSADHQGDIHRTVTTGPPAETMTAAQSRESEATHMTPPSVGVESAKISRKGDVVPSTPASRDVSRGSVQEEKKSGLVSSSAALPPLGAVGGACVPAVAAPRKVNLDDDRAWILLEAQAKAALASAETARQLVQDRGPSMMERRSEDLARLLTAGTVAAASALAASLATRGFGSYVHPSQNVEEKQPAAEDTLDGKLHTLSSASSTTAPGITDEGSFESDDEKTSTTRRTTTEESRSPPLTKDGADGGSGAPEALPTELDNSKNGALSESVSEELGALGLSDSSTDKRREKPATPSKKRQPKNVVPLSADSSATEDSTGARMWSQSSAFDPLLLDKDLLSCSLTERQSVPGREGDGAERPLALLRLQERDLVERARAELAWLEVLKRKCREGGLEDRMPALRKKQRGILIRLHQKRAELKALQARHLSQPSPQSKASLDASSVPTRSVTEVPPDSFVSELPEDSTHLKLNASKR</sequence>
<comment type="caution">
    <text evidence="1">The sequence shown here is derived from an EMBL/GenBank/DDBJ whole genome shotgun (WGS) entry which is preliminary data.</text>
</comment>
<dbReference type="EMBL" id="JABSTQ010011056">
    <property type="protein sequence ID" value="KAG0415545.1"/>
    <property type="molecule type" value="Genomic_DNA"/>
</dbReference>
<reference evidence="1 2" key="1">
    <citation type="journal article" date="2020" name="Cell">
        <title>Large-Scale Comparative Analyses of Tick Genomes Elucidate Their Genetic Diversity and Vector Capacities.</title>
        <authorList>
            <consortium name="Tick Genome and Microbiome Consortium (TIGMIC)"/>
            <person name="Jia N."/>
            <person name="Wang J."/>
            <person name="Shi W."/>
            <person name="Du L."/>
            <person name="Sun Y."/>
            <person name="Zhan W."/>
            <person name="Jiang J.F."/>
            <person name="Wang Q."/>
            <person name="Zhang B."/>
            <person name="Ji P."/>
            <person name="Bell-Sakyi L."/>
            <person name="Cui X.M."/>
            <person name="Yuan T.T."/>
            <person name="Jiang B.G."/>
            <person name="Yang W.F."/>
            <person name="Lam T.T."/>
            <person name="Chang Q.C."/>
            <person name="Ding S.J."/>
            <person name="Wang X.J."/>
            <person name="Zhu J.G."/>
            <person name="Ruan X.D."/>
            <person name="Zhao L."/>
            <person name="Wei J.T."/>
            <person name="Ye R.Z."/>
            <person name="Que T.C."/>
            <person name="Du C.H."/>
            <person name="Zhou Y.H."/>
            <person name="Cheng J.X."/>
            <person name="Dai P.F."/>
            <person name="Guo W.B."/>
            <person name="Han X.H."/>
            <person name="Huang E.J."/>
            <person name="Li L.F."/>
            <person name="Wei W."/>
            <person name="Gao Y.C."/>
            <person name="Liu J.Z."/>
            <person name="Shao H.Z."/>
            <person name="Wang X."/>
            <person name="Wang C.C."/>
            <person name="Yang T.C."/>
            <person name="Huo Q.B."/>
            <person name="Li W."/>
            <person name="Chen H.Y."/>
            <person name="Chen S.E."/>
            <person name="Zhou L.G."/>
            <person name="Ni X.B."/>
            <person name="Tian J.H."/>
            <person name="Sheng Y."/>
            <person name="Liu T."/>
            <person name="Pan Y.S."/>
            <person name="Xia L.Y."/>
            <person name="Li J."/>
            <person name="Zhao F."/>
            <person name="Cao W.C."/>
        </authorList>
    </citation>
    <scope>NUCLEOTIDE SEQUENCE [LARGE SCALE GENOMIC DNA]</scope>
    <source>
        <strain evidence="1">Iper-2018</strain>
    </source>
</reference>
<evidence type="ECO:0000313" key="1">
    <source>
        <dbReference type="EMBL" id="KAG0415545.1"/>
    </source>
</evidence>